<dbReference type="NCBIfam" id="TIGR01841">
    <property type="entry name" value="phasin"/>
    <property type="match status" value="1"/>
</dbReference>
<dbReference type="EMBL" id="PHIG01000004">
    <property type="protein sequence ID" value="PJK31589.1"/>
    <property type="molecule type" value="Genomic_DNA"/>
</dbReference>
<dbReference type="Proteomes" id="UP000229498">
    <property type="component" value="Unassembled WGS sequence"/>
</dbReference>
<reference evidence="2 3" key="1">
    <citation type="submission" date="2017-11" db="EMBL/GenBank/DDBJ databases">
        <title>Draft genome sequence of Rhizobiales bacterium SY3-13.</title>
        <authorList>
            <person name="Sun C."/>
        </authorList>
    </citation>
    <scope>NUCLEOTIDE SEQUENCE [LARGE SCALE GENOMIC DNA]</scope>
    <source>
        <strain evidence="2 3">SY3-13</strain>
    </source>
</reference>
<protein>
    <submittedName>
        <fullName evidence="2">Phasin</fullName>
    </submittedName>
</protein>
<dbReference type="InterPro" id="IPR018968">
    <property type="entry name" value="Phasin"/>
</dbReference>
<sequence>MTKTANPFADFGKMMKDMKAPMFDVDAFMTMQQKNFEAMTTANQLAMDSVRAVFERQVQIAQESVEEAQTAIKSAAEGKTKVDVDEQTTQAKAAMEKASANVRELSEMVSKSQNEIFDVLHKRMLDGIEEAKGQFKLN</sequence>
<comment type="caution">
    <text evidence="2">The sequence shown here is derived from an EMBL/GenBank/DDBJ whole genome shotgun (WGS) entry which is preliminary data.</text>
</comment>
<dbReference type="AlphaFoldDB" id="A0A2M9G788"/>
<dbReference type="Pfam" id="PF09361">
    <property type="entry name" value="Phasin_2"/>
    <property type="match status" value="1"/>
</dbReference>
<dbReference type="RefSeq" id="WP_109794414.1">
    <property type="nucleotide sequence ID" value="NZ_PHIG01000004.1"/>
</dbReference>
<dbReference type="OrthoDB" id="9812006at2"/>
<gene>
    <name evidence="2" type="ORF">CVT23_00595</name>
</gene>
<keyword evidence="3" id="KW-1185">Reference proteome</keyword>
<evidence type="ECO:0000259" key="1">
    <source>
        <dbReference type="Pfam" id="PF09361"/>
    </source>
</evidence>
<dbReference type="InterPro" id="IPR010127">
    <property type="entry name" value="Phasin_subfam-1"/>
</dbReference>
<name>A0A2M9G788_9PROT</name>
<evidence type="ECO:0000313" key="2">
    <source>
        <dbReference type="EMBL" id="PJK31589.1"/>
    </source>
</evidence>
<accession>A0A2M9G788</accession>
<proteinExistence type="predicted"/>
<feature type="domain" description="Phasin" evidence="1">
    <location>
        <begin position="27"/>
        <end position="123"/>
    </location>
</feature>
<organism evidence="2 3">
    <name type="scientific">Minwuia thermotolerans</name>
    <dbReference type="NCBI Taxonomy" id="2056226"/>
    <lineage>
        <taxon>Bacteria</taxon>
        <taxon>Pseudomonadati</taxon>
        <taxon>Pseudomonadota</taxon>
        <taxon>Alphaproteobacteria</taxon>
        <taxon>Minwuiales</taxon>
        <taxon>Minwuiaceae</taxon>
        <taxon>Minwuia</taxon>
    </lineage>
</organism>
<evidence type="ECO:0000313" key="3">
    <source>
        <dbReference type="Proteomes" id="UP000229498"/>
    </source>
</evidence>